<dbReference type="CDD" id="cd11062">
    <property type="entry name" value="CYP58-like"/>
    <property type="match status" value="1"/>
</dbReference>
<keyword evidence="11" id="KW-0812">Transmembrane</keyword>
<dbReference type="InterPro" id="IPR036396">
    <property type="entry name" value="Cyt_P450_sf"/>
</dbReference>
<evidence type="ECO:0000256" key="9">
    <source>
        <dbReference type="PIRSR" id="PIRSR602401-1"/>
    </source>
</evidence>
<dbReference type="PROSITE" id="PS00086">
    <property type="entry name" value="CYTOCHROME_P450"/>
    <property type="match status" value="1"/>
</dbReference>
<evidence type="ECO:0000256" key="7">
    <source>
        <dbReference type="ARBA" id="ARBA00023004"/>
    </source>
</evidence>
<dbReference type="GO" id="GO:0020037">
    <property type="term" value="F:heme binding"/>
    <property type="evidence" value="ECO:0007669"/>
    <property type="project" value="InterPro"/>
</dbReference>
<dbReference type="Pfam" id="PF00067">
    <property type="entry name" value="p450"/>
    <property type="match status" value="1"/>
</dbReference>
<dbReference type="Gene3D" id="1.10.630.10">
    <property type="entry name" value="Cytochrome P450"/>
    <property type="match status" value="1"/>
</dbReference>
<feature type="binding site" description="axial binding residue" evidence="9">
    <location>
        <position position="443"/>
    </location>
    <ligand>
        <name>heme</name>
        <dbReference type="ChEBI" id="CHEBI:30413"/>
    </ligand>
    <ligandPart>
        <name>Fe</name>
        <dbReference type="ChEBI" id="CHEBI:18248"/>
    </ligandPart>
</feature>
<organism evidence="12 13">
    <name type="scientific">Lentinus tigrinus ALCF2SS1-6</name>
    <dbReference type="NCBI Taxonomy" id="1328759"/>
    <lineage>
        <taxon>Eukaryota</taxon>
        <taxon>Fungi</taxon>
        <taxon>Dikarya</taxon>
        <taxon>Basidiomycota</taxon>
        <taxon>Agaricomycotina</taxon>
        <taxon>Agaricomycetes</taxon>
        <taxon>Polyporales</taxon>
        <taxon>Polyporaceae</taxon>
        <taxon>Lentinus</taxon>
    </lineage>
</organism>
<evidence type="ECO:0000313" key="12">
    <source>
        <dbReference type="EMBL" id="RPD56953.1"/>
    </source>
</evidence>
<dbReference type="SUPFAM" id="SSF48264">
    <property type="entry name" value="Cytochrome P450"/>
    <property type="match status" value="1"/>
</dbReference>
<keyword evidence="11" id="KW-1133">Transmembrane helix</keyword>
<dbReference type="GO" id="GO:0005506">
    <property type="term" value="F:iron ion binding"/>
    <property type="evidence" value="ECO:0007669"/>
    <property type="project" value="InterPro"/>
</dbReference>
<keyword evidence="6 10" id="KW-0560">Oxidoreductase</keyword>
<dbReference type="PRINTS" id="PR00463">
    <property type="entry name" value="EP450I"/>
</dbReference>
<dbReference type="InterPro" id="IPR002401">
    <property type="entry name" value="Cyt_P450_E_grp-I"/>
</dbReference>
<accession>A0A5C2S0L2</accession>
<dbReference type="GO" id="GO:0004497">
    <property type="term" value="F:monooxygenase activity"/>
    <property type="evidence" value="ECO:0007669"/>
    <property type="project" value="UniProtKB-KW"/>
</dbReference>
<evidence type="ECO:0000313" key="13">
    <source>
        <dbReference type="Proteomes" id="UP000313359"/>
    </source>
</evidence>
<evidence type="ECO:0000256" key="4">
    <source>
        <dbReference type="ARBA" id="ARBA00022617"/>
    </source>
</evidence>
<keyword evidence="11" id="KW-0472">Membrane</keyword>
<keyword evidence="7 9" id="KW-0408">Iron</keyword>
<dbReference type="AlphaFoldDB" id="A0A5C2S0L2"/>
<comment type="cofactor">
    <cofactor evidence="1 9">
        <name>heme</name>
        <dbReference type="ChEBI" id="CHEBI:30413"/>
    </cofactor>
</comment>
<keyword evidence="8 10" id="KW-0503">Monooxygenase</keyword>
<evidence type="ECO:0000256" key="3">
    <source>
        <dbReference type="ARBA" id="ARBA00010617"/>
    </source>
</evidence>
<comment type="pathway">
    <text evidence="2">Secondary metabolite biosynthesis.</text>
</comment>
<keyword evidence="13" id="KW-1185">Reference proteome</keyword>
<evidence type="ECO:0000256" key="11">
    <source>
        <dbReference type="SAM" id="Phobius"/>
    </source>
</evidence>
<comment type="similarity">
    <text evidence="3 10">Belongs to the cytochrome P450 family.</text>
</comment>
<protein>
    <submittedName>
        <fullName evidence="12">Cytochrome P450</fullName>
    </submittedName>
</protein>
<sequence>MSALLSSFPTTSLLGSIAIVALGVLLQRLFLHPLSRFPGPKVAAATWWYMTYYEVFKDGAMIEHLNDLHARYGPVVRISPNQLHFKGLEAYTDIYSNSNRFIKDSRTYCFIRQGSPAVFSLLDVREAKPRRDYLSPIFSRRALLKLEPVIQAKVDGLVQQFRQYGEAGKPANIRRGYRSFTTEVVFAYCFGSDEDYMSAPDFAHKAVRSSEAAFDYFLVFVHFPWMYVLVRWMVRLAAWRQPQSSAHLERLRAKIDGFADDPQLLWQEPQETMFHHLVAPQPETGREGIRSKSILWAEANNMVGAGSETTASILTVATFYVLNDASIRKRLVTELVEAWPDVDMQVGLETLEKLPYLTAVIKEALRVGHGIVGPLPRIVTPNDAIIAGHAVPAGTVVAAGHSFIHLDPVVFPDPYAFCPDRWLGGNKDLDQYLVVFSRGPRQCIGVNLAWSELYLVLGNVFRKLEMELHDTTIEDMQYRCQLTPTYRGKMPHCTVAPRKELSG</sequence>
<evidence type="ECO:0000256" key="6">
    <source>
        <dbReference type="ARBA" id="ARBA00023002"/>
    </source>
</evidence>
<dbReference type="GO" id="GO:0016705">
    <property type="term" value="F:oxidoreductase activity, acting on paired donors, with incorporation or reduction of molecular oxygen"/>
    <property type="evidence" value="ECO:0007669"/>
    <property type="project" value="InterPro"/>
</dbReference>
<dbReference type="PANTHER" id="PTHR24305">
    <property type="entry name" value="CYTOCHROME P450"/>
    <property type="match status" value="1"/>
</dbReference>
<dbReference type="Proteomes" id="UP000313359">
    <property type="component" value="Unassembled WGS sequence"/>
</dbReference>
<dbReference type="InterPro" id="IPR001128">
    <property type="entry name" value="Cyt_P450"/>
</dbReference>
<dbReference type="PRINTS" id="PR00385">
    <property type="entry name" value="P450"/>
</dbReference>
<keyword evidence="4 9" id="KW-0349">Heme</keyword>
<keyword evidence="5 9" id="KW-0479">Metal-binding</keyword>
<name>A0A5C2S0L2_9APHY</name>
<dbReference type="STRING" id="1328759.A0A5C2S0L2"/>
<feature type="transmembrane region" description="Helical" evidence="11">
    <location>
        <begin position="12"/>
        <end position="31"/>
    </location>
</feature>
<reference evidence="12" key="1">
    <citation type="journal article" date="2018" name="Genome Biol. Evol.">
        <title>Genomics and development of Lentinus tigrinus, a white-rot wood-decaying mushroom with dimorphic fruiting bodies.</title>
        <authorList>
            <person name="Wu B."/>
            <person name="Xu Z."/>
            <person name="Knudson A."/>
            <person name="Carlson A."/>
            <person name="Chen N."/>
            <person name="Kovaka S."/>
            <person name="LaButti K."/>
            <person name="Lipzen A."/>
            <person name="Pennachio C."/>
            <person name="Riley R."/>
            <person name="Schakwitz W."/>
            <person name="Umezawa K."/>
            <person name="Ohm R.A."/>
            <person name="Grigoriev I.V."/>
            <person name="Nagy L.G."/>
            <person name="Gibbons J."/>
            <person name="Hibbett D."/>
        </authorList>
    </citation>
    <scope>NUCLEOTIDE SEQUENCE [LARGE SCALE GENOMIC DNA]</scope>
    <source>
        <strain evidence="12">ALCF2SS1-6</strain>
    </source>
</reference>
<dbReference type="EMBL" id="ML122284">
    <property type="protein sequence ID" value="RPD56953.1"/>
    <property type="molecule type" value="Genomic_DNA"/>
</dbReference>
<evidence type="ECO:0000256" key="1">
    <source>
        <dbReference type="ARBA" id="ARBA00001971"/>
    </source>
</evidence>
<dbReference type="OrthoDB" id="1470350at2759"/>
<proteinExistence type="inferred from homology"/>
<evidence type="ECO:0000256" key="5">
    <source>
        <dbReference type="ARBA" id="ARBA00022723"/>
    </source>
</evidence>
<evidence type="ECO:0000256" key="2">
    <source>
        <dbReference type="ARBA" id="ARBA00005179"/>
    </source>
</evidence>
<dbReference type="InterPro" id="IPR017972">
    <property type="entry name" value="Cyt_P450_CS"/>
</dbReference>
<gene>
    <name evidence="12" type="ORF">L227DRAFT_552783</name>
</gene>
<evidence type="ECO:0000256" key="10">
    <source>
        <dbReference type="RuleBase" id="RU000461"/>
    </source>
</evidence>
<dbReference type="InterPro" id="IPR050121">
    <property type="entry name" value="Cytochrome_P450_monoxygenase"/>
</dbReference>
<dbReference type="PANTHER" id="PTHR24305:SF166">
    <property type="entry name" value="CYTOCHROME P450 12A4, MITOCHONDRIAL-RELATED"/>
    <property type="match status" value="1"/>
</dbReference>
<evidence type="ECO:0000256" key="8">
    <source>
        <dbReference type="ARBA" id="ARBA00023033"/>
    </source>
</evidence>